<dbReference type="PROSITE" id="PS50977">
    <property type="entry name" value="HTH_TETR_2"/>
    <property type="match status" value="1"/>
</dbReference>
<dbReference type="InterPro" id="IPR009057">
    <property type="entry name" value="Homeodomain-like_sf"/>
</dbReference>
<protein>
    <submittedName>
        <fullName evidence="4">TetR/AcrR family transcriptional regulator</fullName>
    </submittedName>
</protein>
<evidence type="ECO:0000256" key="1">
    <source>
        <dbReference type="ARBA" id="ARBA00023125"/>
    </source>
</evidence>
<dbReference type="InterPro" id="IPR039532">
    <property type="entry name" value="TetR_C_Firmicutes"/>
</dbReference>
<accession>A0ABV5KTY6</accession>
<evidence type="ECO:0000313" key="4">
    <source>
        <dbReference type="EMBL" id="MFB9328671.1"/>
    </source>
</evidence>
<dbReference type="SUPFAM" id="SSF46689">
    <property type="entry name" value="Homeodomain-like"/>
    <property type="match status" value="1"/>
</dbReference>
<dbReference type="InterPro" id="IPR001647">
    <property type="entry name" value="HTH_TetR"/>
</dbReference>
<dbReference type="Pfam" id="PF00440">
    <property type="entry name" value="TetR_N"/>
    <property type="match status" value="1"/>
</dbReference>
<sequence length="201" mass="22899">MNVNKGLDRRIVRTRSMICEAFLSILHRKVYDEISVVDIAEQANINRSTFYAHFIDKEDLLDKMVADKMELLSALIHNPSDAAGLTPAFNAPDPIFLTLFEHVFEYDHFYRVMLLGTTAGNFRAALNGIVRESFFIRISKLGMDQRLQVPLDVLLDYISLSTCGIIERWLEGNKVYSPHHMALQLTRLAFLGVYKSMGAVE</sequence>
<feature type="DNA-binding region" description="H-T-H motif" evidence="2">
    <location>
        <begin position="35"/>
        <end position="54"/>
    </location>
</feature>
<dbReference type="PANTHER" id="PTHR43479:SF23">
    <property type="entry name" value="HTH TETR-TYPE DOMAIN-CONTAINING PROTEIN"/>
    <property type="match status" value="1"/>
</dbReference>
<proteinExistence type="predicted"/>
<keyword evidence="5" id="KW-1185">Reference proteome</keyword>
<dbReference type="PANTHER" id="PTHR43479">
    <property type="entry name" value="ACREF/ENVCD OPERON REPRESSOR-RELATED"/>
    <property type="match status" value="1"/>
</dbReference>
<dbReference type="Pfam" id="PF14278">
    <property type="entry name" value="TetR_C_8"/>
    <property type="match status" value="1"/>
</dbReference>
<dbReference type="EMBL" id="JBHMDO010000034">
    <property type="protein sequence ID" value="MFB9328671.1"/>
    <property type="molecule type" value="Genomic_DNA"/>
</dbReference>
<keyword evidence="1 2" id="KW-0238">DNA-binding</keyword>
<comment type="caution">
    <text evidence="4">The sequence shown here is derived from an EMBL/GenBank/DDBJ whole genome shotgun (WGS) entry which is preliminary data.</text>
</comment>
<evidence type="ECO:0000256" key="2">
    <source>
        <dbReference type="PROSITE-ProRule" id="PRU00335"/>
    </source>
</evidence>
<feature type="domain" description="HTH tetR-type" evidence="3">
    <location>
        <begin position="12"/>
        <end position="72"/>
    </location>
</feature>
<organism evidence="4 5">
    <name type="scientific">Paenibacillus aurantiacus</name>
    <dbReference type="NCBI Taxonomy" id="1936118"/>
    <lineage>
        <taxon>Bacteria</taxon>
        <taxon>Bacillati</taxon>
        <taxon>Bacillota</taxon>
        <taxon>Bacilli</taxon>
        <taxon>Bacillales</taxon>
        <taxon>Paenibacillaceae</taxon>
        <taxon>Paenibacillus</taxon>
    </lineage>
</organism>
<dbReference type="InterPro" id="IPR050624">
    <property type="entry name" value="HTH-type_Tx_Regulator"/>
</dbReference>
<gene>
    <name evidence="4" type="ORF">ACFFSY_22275</name>
</gene>
<dbReference type="RefSeq" id="WP_377498198.1">
    <property type="nucleotide sequence ID" value="NZ_JBHMDO010000034.1"/>
</dbReference>
<evidence type="ECO:0000259" key="3">
    <source>
        <dbReference type="PROSITE" id="PS50977"/>
    </source>
</evidence>
<name>A0ABV5KTY6_9BACL</name>
<dbReference type="Gene3D" id="1.10.357.10">
    <property type="entry name" value="Tetracycline Repressor, domain 2"/>
    <property type="match status" value="1"/>
</dbReference>
<evidence type="ECO:0000313" key="5">
    <source>
        <dbReference type="Proteomes" id="UP001589747"/>
    </source>
</evidence>
<reference evidence="4 5" key="1">
    <citation type="submission" date="2024-09" db="EMBL/GenBank/DDBJ databases">
        <authorList>
            <person name="Sun Q."/>
            <person name="Mori K."/>
        </authorList>
    </citation>
    <scope>NUCLEOTIDE SEQUENCE [LARGE SCALE GENOMIC DNA]</scope>
    <source>
        <strain evidence="4 5">TISTR 2452</strain>
    </source>
</reference>
<dbReference type="Proteomes" id="UP001589747">
    <property type="component" value="Unassembled WGS sequence"/>
</dbReference>